<reference evidence="11 12" key="1">
    <citation type="submission" date="2016-10" db="EMBL/GenBank/DDBJ databases">
        <authorList>
            <person name="de Groot N.N."/>
        </authorList>
    </citation>
    <scope>NUCLEOTIDE SEQUENCE [LARGE SCALE GENOMIC DNA]</scope>
    <source>
        <strain evidence="11 12">DSM 28010</strain>
    </source>
</reference>
<dbReference type="InterPro" id="IPR029056">
    <property type="entry name" value="Ribokinase-like"/>
</dbReference>
<feature type="binding site" evidence="9">
    <location>
        <position position="238"/>
    </location>
    <ligand>
        <name>substrate</name>
    </ligand>
</feature>
<comment type="cofactor">
    <cofactor evidence="9">
        <name>Mg(2+)</name>
        <dbReference type="ChEBI" id="CHEBI:18420"/>
    </cofactor>
    <text evidence="9">Requires a divalent cation, most likely magnesium in vivo, as an electrophilic catalyst to aid phosphoryl group transfer. It is the chelate of the metal and the nucleotide that is the actual substrate.</text>
</comment>
<dbReference type="Proteomes" id="UP000199340">
    <property type="component" value="Unassembled WGS sequence"/>
</dbReference>
<comment type="caution">
    <text evidence="9">Lacks conserved residue(s) required for the propagation of feature annotation.</text>
</comment>
<keyword evidence="5 9" id="KW-0067">ATP-binding</keyword>
<evidence type="ECO:0000256" key="9">
    <source>
        <dbReference type="HAMAP-Rule" id="MF_01987"/>
    </source>
</evidence>
<dbReference type="PANTHER" id="PTHR10584:SF166">
    <property type="entry name" value="RIBOKINASE"/>
    <property type="match status" value="1"/>
</dbReference>
<dbReference type="Pfam" id="PF00294">
    <property type="entry name" value="PfkB"/>
    <property type="match status" value="1"/>
</dbReference>
<dbReference type="EC" id="2.7.1.15" evidence="9"/>
<dbReference type="RefSeq" id="WP_090028800.1">
    <property type="nucleotide sequence ID" value="NZ_FNEB01000005.1"/>
</dbReference>
<feature type="binding site" evidence="9">
    <location>
        <position position="268"/>
    </location>
    <ligand>
        <name>K(+)</name>
        <dbReference type="ChEBI" id="CHEBI:29103"/>
    </ligand>
</feature>
<dbReference type="AlphaFoldDB" id="A0A1G8NFX8"/>
<keyword evidence="3 9" id="KW-0547">Nucleotide-binding</keyword>
<dbReference type="EMBL" id="FNEB01000005">
    <property type="protein sequence ID" value="SDI79068.1"/>
    <property type="molecule type" value="Genomic_DNA"/>
</dbReference>
<keyword evidence="7 9" id="KW-0630">Potassium</keyword>
<keyword evidence="2 9" id="KW-0479">Metal-binding</keyword>
<dbReference type="GO" id="GO:0004747">
    <property type="term" value="F:ribokinase activity"/>
    <property type="evidence" value="ECO:0007669"/>
    <property type="project" value="UniProtKB-UniRule"/>
</dbReference>
<dbReference type="Gene3D" id="3.40.1190.20">
    <property type="match status" value="1"/>
</dbReference>
<evidence type="ECO:0000256" key="7">
    <source>
        <dbReference type="ARBA" id="ARBA00022958"/>
    </source>
</evidence>
<feature type="active site" description="Proton acceptor" evidence="9">
    <location>
        <position position="238"/>
    </location>
</feature>
<evidence type="ECO:0000256" key="6">
    <source>
        <dbReference type="ARBA" id="ARBA00022842"/>
    </source>
</evidence>
<feature type="binding site" evidence="9">
    <location>
        <position position="178"/>
    </location>
    <ligand>
        <name>ATP</name>
        <dbReference type="ChEBI" id="CHEBI:30616"/>
    </ligand>
</feature>
<organism evidence="11 12">
    <name type="scientific">Lutimaribacter saemankumensis</name>
    <dbReference type="NCBI Taxonomy" id="490829"/>
    <lineage>
        <taxon>Bacteria</taxon>
        <taxon>Pseudomonadati</taxon>
        <taxon>Pseudomonadota</taxon>
        <taxon>Alphaproteobacteria</taxon>
        <taxon>Rhodobacterales</taxon>
        <taxon>Roseobacteraceae</taxon>
        <taxon>Lutimaribacter</taxon>
    </lineage>
</organism>
<proteinExistence type="inferred from homology"/>
<dbReference type="InterPro" id="IPR002139">
    <property type="entry name" value="Ribo/fructo_kinase"/>
</dbReference>
<evidence type="ECO:0000256" key="3">
    <source>
        <dbReference type="ARBA" id="ARBA00022741"/>
    </source>
</evidence>
<comment type="catalytic activity">
    <reaction evidence="9">
        <text>D-ribose + ATP = D-ribose 5-phosphate + ADP + H(+)</text>
        <dbReference type="Rhea" id="RHEA:13697"/>
        <dbReference type="ChEBI" id="CHEBI:15378"/>
        <dbReference type="ChEBI" id="CHEBI:30616"/>
        <dbReference type="ChEBI" id="CHEBI:47013"/>
        <dbReference type="ChEBI" id="CHEBI:78346"/>
        <dbReference type="ChEBI" id="CHEBI:456216"/>
        <dbReference type="EC" id="2.7.1.15"/>
    </reaction>
</comment>
<keyword evidence="9" id="KW-0963">Cytoplasm</keyword>
<feature type="binding site" evidence="9">
    <location>
        <position position="232"/>
    </location>
    <ligand>
        <name>K(+)</name>
        <dbReference type="ChEBI" id="CHEBI:29103"/>
    </ligand>
</feature>
<evidence type="ECO:0000313" key="12">
    <source>
        <dbReference type="Proteomes" id="UP000199340"/>
    </source>
</evidence>
<keyword evidence="6 9" id="KW-0460">Magnesium</keyword>
<evidence type="ECO:0000256" key="2">
    <source>
        <dbReference type="ARBA" id="ARBA00022723"/>
    </source>
</evidence>
<keyword evidence="4 9" id="KW-0418">Kinase</keyword>
<feature type="binding site" evidence="9">
    <location>
        <position position="135"/>
    </location>
    <ligand>
        <name>substrate</name>
    </ligand>
</feature>
<protein>
    <recommendedName>
        <fullName evidence="9">Ribokinase</fullName>
        <shortName evidence="9">RK</shortName>
        <ecNumber evidence="9">2.7.1.15</ecNumber>
    </recommendedName>
</protein>
<dbReference type="CDD" id="cd01174">
    <property type="entry name" value="ribokinase"/>
    <property type="match status" value="1"/>
</dbReference>
<evidence type="ECO:0000256" key="5">
    <source>
        <dbReference type="ARBA" id="ARBA00022840"/>
    </source>
</evidence>
<keyword evidence="12" id="KW-1185">Reference proteome</keyword>
<dbReference type="InterPro" id="IPR011611">
    <property type="entry name" value="PfkB_dom"/>
</dbReference>
<feature type="binding site" evidence="9">
    <location>
        <position position="271"/>
    </location>
    <ligand>
        <name>K(+)</name>
        <dbReference type="ChEBI" id="CHEBI:29103"/>
    </ligand>
</feature>
<feature type="binding site" evidence="9">
    <location>
        <begin position="204"/>
        <end position="209"/>
    </location>
    <ligand>
        <name>ATP</name>
        <dbReference type="ChEBI" id="CHEBI:30616"/>
    </ligand>
</feature>
<dbReference type="UniPathway" id="UPA00916">
    <property type="reaction ID" value="UER00889"/>
</dbReference>
<comment type="subunit">
    <text evidence="9">Homodimer.</text>
</comment>
<keyword evidence="8 9" id="KW-0119">Carbohydrate metabolism</keyword>
<comment type="function">
    <text evidence="9">Catalyzes the phosphorylation of ribose at O-5 in a reaction requiring ATP and magnesium. The resulting D-ribose-5-phosphate can then be used either for sythesis of nucleotides, histidine, and tryptophan, or as a component of the pentose phosphate pathway.</text>
</comment>
<evidence type="ECO:0000256" key="4">
    <source>
        <dbReference type="ARBA" id="ARBA00022777"/>
    </source>
</evidence>
<accession>A0A1G8NFX8</accession>
<comment type="similarity">
    <text evidence="9">Belongs to the carbohydrate kinase PfkB family. Ribokinase subfamily.</text>
</comment>
<feature type="binding site" evidence="9">
    <location>
        <position position="273"/>
    </location>
    <ligand>
        <name>K(+)</name>
        <dbReference type="ChEBI" id="CHEBI:29103"/>
    </ligand>
</feature>
<feature type="domain" description="Carbohydrate kinase PfkB" evidence="10">
    <location>
        <begin position="6"/>
        <end position="279"/>
    </location>
</feature>
<dbReference type="STRING" id="490829.SAMN05421850_105191"/>
<gene>
    <name evidence="9" type="primary">rbsK</name>
    <name evidence="11" type="ORF">SAMN05421850_105191</name>
</gene>
<dbReference type="GO" id="GO:0046872">
    <property type="term" value="F:metal ion binding"/>
    <property type="evidence" value="ECO:0007669"/>
    <property type="project" value="UniProtKB-KW"/>
</dbReference>
<dbReference type="PANTHER" id="PTHR10584">
    <property type="entry name" value="SUGAR KINASE"/>
    <property type="match status" value="1"/>
</dbReference>
<comment type="activity regulation">
    <text evidence="9">Activated by a monovalent cation that binds near, but not in, the active site. The most likely occupant of the site in vivo is potassium. Ion binding induces a conformational change that may alter substrate affinity.</text>
</comment>
<dbReference type="OrthoDB" id="9792663at2"/>
<name>A0A1G8NFX8_9RHOB</name>
<comment type="subcellular location">
    <subcellularLocation>
        <location evidence="9">Cytoplasm</location>
    </subcellularLocation>
</comment>
<dbReference type="InterPro" id="IPR011877">
    <property type="entry name" value="Ribokinase"/>
</dbReference>
<dbReference type="GO" id="GO:0019303">
    <property type="term" value="P:D-ribose catabolic process"/>
    <property type="evidence" value="ECO:0007669"/>
    <property type="project" value="UniProtKB-UniRule"/>
</dbReference>
<evidence type="ECO:0000313" key="11">
    <source>
        <dbReference type="EMBL" id="SDI79068.1"/>
    </source>
</evidence>
<dbReference type="GO" id="GO:0005737">
    <property type="term" value="C:cytoplasm"/>
    <property type="evidence" value="ECO:0007669"/>
    <property type="project" value="UniProtKB-SubCell"/>
</dbReference>
<feature type="binding site" evidence="9">
    <location>
        <begin position="237"/>
        <end position="238"/>
    </location>
    <ligand>
        <name>ATP</name>
        <dbReference type="ChEBI" id="CHEBI:30616"/>
    </ligand>
</feature>
<comment type="pathway">
    <text evidence="9">Carbohydrate metabolism; D-ribose degradation; D-ribose 5-phosphate from beta-D-ribopyranose: step 2/2.</text>
</comment>
<dbReference type="HAMAP" id="MF_01987">
    <property type="entry name" value="Ribokinase"/>
    <property type="match status" value="1"/>
</dbReference>
<feature type="binding site" evidence="9">
    <location>
        <position position="234"/>
    </location>
    <ligand>
        <name>K(+)</name>
        <dbReference type="ChEBI" id="CHEBI:29103"/>
    </ligand>
</feature>
<evidence type="ECO:0000256" key="8">
    <source>
        <dbReference type="ARBA" id="ARBA00023277"/>
    </source>
</evidence>
<dbReference type="PRINTS" id="PR00990">
    <property type="entry name" value="RIBOKINASE"/>
</dbReference>
<keyword evidence="1 9" id="KW-0808">Transferase</keyword>
<evidence type="ECO:0000259" key="10">
    <source>
        <dbReference type="Pfam" id="PF00294"/>
    </source>
</evidence>
<dbReference type="SUPFAM" id="SSF53613">
    <property type="entry name" value="Ribokinase-like"/>
    <property type="match status" value="1"/>
</dbReference>
<feature type="binding site" evidence="9">
    <location>
        <begin position="10"/>
        <end position="12"/>
    </location>
    <ligand>
        <name>substrate</name>
    </ligand>
</feature>
<dbReference type="GO" id="GO:0005524">
    <property type="term" value="F:ATP binding"/>
    <property type="evidence" value="ECO:0007669"/>
    <property type="project" value="UniProtKB-UniRule"/>
</dbReference>
<sequence length="290" mass="29650">MTIYNLGSINADHFYAVPHLPGPGETLAAMSLSTGLGGKGANQSVAAAKAGADVVHVGAVGPDGAWALDRLAQYGVGTSHIAQIDIATGHANICIDPAGENQIILYTGANRALPEVQLAILDSAGPGDWLMLQNETNLQVQAAERARAKGAKVAYSAAPFDVEAVTAVLRHTDLLLLNAVEARQLAHALGVAVSDLPVPQVVVTKGADGAEWHDLQTGETITIPAHSVAPVDTTGAGDTFAGYLVAGLSQGMEPESALRFASAAAALKVTRAGTADAIPLRTEVDAFLSD</sequence>
<evidence type="ECO:0000256" key="1">
    <source>
        <dbReference type="ARBA" id="ARBA00022679"/>
    </source>
</evidence>
<feature type="binding site" evidence="9">
    <location>
        <begin position="38"/>
        <end position="42"/>
    </location>
    <ligand>
        <name>substrate</name>
    </ligand>
</feature>